<feature type="transmembrane region" description="Helical" evidence="7">
    <location>
        <begin position="391"/>
        <end position="409"/>
    </location>
</feature>
<gene>
    <name evidence="10" type="ORF">SAMN05660742_104194</name>
</gene>
<evidence type="ECO:0000313" key="11">
    <source>
        <dbReference type="Proteomes" id="UP000199662"/>
    </source>
</evidence>
<feature type="transmembrane region" description="Helical" evidence="7">
    <location>
        <begin position="106"/>
        <end position="125"/>
    </location>
</feature>
<comment type="subcellular location">
    <subcellularLocation>
        <location evidence="1">Cell membrane</location>
        <topology evidence="1">Multi-pass membrane protein</topology>
    </subcellularLocation>
</comment>
<dbReference type="STRING" id="84035.SAMN05660742_104194"/>
<keyword evidence="5 7" id="KW-1133">Transmembrane helix</keyword>
<dbReference type="GO" id="GO:0022857">
    <property type="term" value="F:transmembrane transporter activity"/>
    <property type="evidence" value="ECO:0007669"/>
    <property type="project" value="InterPro"/>
</dbReference>
<keyword evidence="2" id="KW-0813">Transport</keyword>
<sequence>MDKKKQKITLALLTAMFLAAFDSTVIAAAAPVIVKDLQGFELISWIFSLYLLTSAISTPIYGKLADLYGRKKILSLGILIFLVGSLCCGFAQTMYQLAAYRGLQGLGAGAIFTVTFTIIGDIFTLKERSVVQGAISTVWGVAGLLGPVLGGFLIDALSWRWIFFINIPFALFCVVCLNLYLHDSVEHKNPSIDYIGTILLSGAIGVFLYGVMVEQQAVYQVIDSIGSLLIFVIFYFVEKNAVEPIVPVWILTKSTILINIVTFLVSMLLIAINVYMPFYIQLILGYSATIAGITLVSMSISWFYCSTMLAAGMERYGARRVVLVASILLIVSMALLCTVSPETSLWMLSCYGFIFGMGFSGTLNTLMFTIQDSVGYANRGAAIGFNTLIKTLAQTIGISLFGACINMRLDAYFRGQAQFSIDINHLASPENGLSLEQIQTALFSAVHYVFLLLLVISLLNFVFAYFLPKKTEIESQNI</sequence>
<evidence type="ECO:0000256" key="3">
    <source>
        <dbReference type="ARBA" id="ARBA00022475"/>
    </source>
</evidence>
<feature type="domain" description="Major facilitator superfamily (MFS) profile" evidence="9">
    <location>
        <begin position="8"/>
        <end position="472"/>
    </location>
</feature>
<evidence type="ECO:0000256" key="7">
    <source>
        <dbReference type="SAM" id="Phobius"/>
    </source>
</evidence>
<dbReference type="FunFam" id="1.20.1720.10:FF:000004">
    <property type="entry name" value="EmrB/QacA family drug resistance transporter"/>
    <property type="match status" value="1"/>
</dbReference>
<dbReference type="Gene3D" id="1.20.1720.10">
    <property type="entry name" value="Multidrug resistance protein D"/>
    <property type="match status" value="1"/>
</dbReference>
<dbReference type="RefSeq" id="WP_091830049.1">
    <property type="nucleotide sequence ID" value="NZ_FNZK01000004.1"/>
</dbReference>
<evidence type="ECO:0000256" key="1">
    <source>
        <dbReference type="ARBA" id="ARBA00004651"/>
    </source>
</evidence>
<reference evidence="10 11" key="1">
    <citation type="submission" date="2016-10" db="EMBL/GenBank/DDBJ databases">
        <authorList>
            <person name="de Groot N.N."/>
        </authorList>
    </citation>
    <scope>NUCLEOTIDE SEQUENCE [LARGE SCALE GENOMIC DNA]</scope>
    <source>
        <strain evidence="10 11">DSM 2179</strain>
    </source>
</reference>
<dbReference type="Gene3D" id="1.20.1250.20">
    <property type="entry name" value="MFS general substrate transporter like domains"/>
    <property type="match status" value="1"/>
</dbReference>
<dbReference type="PANTHER" id="PTHR23501:SF191">
    <property type="entry name" value="VACUOLAR BASIC AMINO ACID TRANSPORTER 4"/>
    <property type="match status" value="1"/>
</dbReference>
<feature type="transmembrane region" description="Helical" evidence="7">
    <location>
        <begin position="345"/>
        <end position="370"/>
    </location>
</feature>
<organism evidence="10 11">
    <name type="scientific">Propionispira arboris</name>
    <dbReference type="NCBI Taxonomy" id="84035"/>
    <lineage>
        <taxon>Bacteria</taxon>
        <taxon>Bacillati</taxon>
        <taxon>Bacillota</taxon>
        <taxon>Negativicutes</taxon>
        <taxon>Selenomonadales</taxon>
        <taxon>Selenomonadaceae</taxon>
        <taxon>Propionispira</taxon>
    </lineage>
</organism>
<evidence type="ECO:0000256" key="5">
    <source>
        <dbReference type="ARBA" id="ARBA00022989"/>
    </source>
</evidence>
<evidence type="ECO:0000259" key="9">
    <source>
        <dbReference type="PROSITE" id="PS50850"/>
    </source>
</evidence>
<feature type="transmembrane region" description="Helical" evidence="7">
    <location>
        <begin position="137"/>
        <end position="154"/>
    </location>
</feature>
<feature type="transmembrane region" description="Helical" evidence="7">
    <location>
        <begin position="317"/>
        <end position="339"/>
    </location>
</feature>
<dbReference type="InterPro" id="IPR020846">
    <property type="entry name" value="MFS_dom"/>
</dbReference>
<evidence type="ECO:0000256" key="8">
    <source>
        <dbReference type="SAM" id="SignalP"/>
    </source>
</evidence>
<keyword evidence="4 7" id="KW-0812">Transmembrane</keyword>
<dbReference type="InterPro" id="IPR036259">
    <property type="entry name" value="MFS_trans_sf"/>
</dbReference>
<dbReference type="CDD" id="cd17502">
    <property type="entry name" value="MFS_Azr1_MDR_like"/>
    <property type="match status" value="1"/>
</dbReference>
<keyword evidence="8" id="KW-0732">Signal</keyword>
<keyword evidence="3" id="KW-1003">Cell membrane</keyword>
<name>A0A1H6WXR3_9FIRM</name>
<feature type="transmembrane region" description="Helical" evidence="7">
    <location>
        <begin position="249"/>
        <end position="272"/>
    </location>
</feature>
<dbReference type="AlphaFoldDB" id="A0A1H6WXR3"/>
<dbReference type="InterPro" id="IPR011701">
    <property type="entry name" value="MFS"/>
</dbReference>
<dbReference type="EMBL" id="FNZK01000004">
    <property type="protein sequence ID" value="SEJ21701.1"/>
    <property type="molecule type" value="Genomic_DNA"/>
</dbReference>
<feature type="transmembrane region" description="Helical" evidence="7">
    <location>
        <begin position="73"/>
        <end position="94"/>
    </location>
</feature>
<feature type="signal peptide" evidence="8">
    <location>
        <begin position="1"/>
        <end position="27"/>
    </location>
</feature>
<dbReference type="PANTHER" id="PTHR23501">
    <property type="entry name" value="MAJOR FACILITATOR SUPERFAMILY"/>
    <property type="match status" value="1"/>
</dbReference>
<keyword evidence="6 7" id="KW-0472">Membrane</keyword>
<feature type="transmembrane region" description="Helical" evidence="7">
    <location>
        <begin position="160"/>
        <end position="180"/>
    </location>
</feature>
<accession>A0A1H6WXR3</accession>
<dbReference type="GO" id="GO:0005886">
    <property type="term" value="C:plasma membrane"/>
    <property type="evidence" value="ECO:0007669"/>
    <property type="project" value="UniProtKB-SubCell"/>
</dbReference>
<feature type="transmembrane region" description="Helical" evidence="7">
    <location>
        <begin position="43"/>
        <end position="61"/>
    </location>
</feature>
<feature type="transmembrane region" description="Helical" evidence="7">
    <location>
        <begin position="278"/>
        <end position="305"/>
    </location>
</feature>
<proteinExistence type="predicted"/>
<evidence type="ECO:0000256" key="4">
    <source>
        <dbReference type="ARBA" id="ARBA00022692"/>
    </source>
</evidence>
<dbReference type="Pfam" id="PF07690">
    <property type="entry name" value="MFS_1"/>
    <property type="match status" value="1"/>
</dbReference>
<protein>
    <submittedName>
        <fullName evidence="10">Multidrug resistance protein</fullName>
    </submittedName>
</protein>
<feature type="chain" id="PRO_5039187949" evidence="8">
    <location>
        <begin position="28"/>
        <end position="478"/>
    </location>
</feature>
<evidence type="ECO:0000256" key="2">
    <source>
        <dbReference type="ARBA" id="ARBA00022448"/>
    </source>
</evidence>
<evidence type="ECO:0000313" key="10">
    <source>
        <dbReference type="EMBL" id="SEJ21701.1"/>
    </source>
</evidence>
<dbReference type="PROSITE" id="PS50850">
    <property type="entry name" value="MFS"/>
    <property type="match status" value="1"/>
</dbReference>
<evidence type="ECO:0000256" key="6">
    <source>
        <dbReference type="ARBA" id="ARBA00023136"/>
    </source>
</evidence>
<dbReference type="Proteomes" id="UP000199662">
    <property type="component" value="Unassembled WGS sequence"/>
</dbReference>
<feature type="transmembrane region" description="Helical" evidence="7">
    <location>
        <begin position="217"/>
        <end position="237"/>
    </location>
</feature>
<feature type="transmembrane region" description="Helical" evidence="7">
    <location>
        <begin position="192"/>
        <end position="211"/>
    </location>
</feature>
<feature type="transmembrane region" description="Helical" evidence="7">
    <location>
        <begin position="445"/>
        <end position="467"/>
    </location>
</feature>
<dbReference type="SUPFAM" id="SSF103473">
    <property type="entry name" value="MFS general substrate transporter"/>
    <property type="match status" value="1"/>
</dbReference>
<keyword evidence="11" id="KW-1185">Reference proteome</keyword>